<accession>A0A9D1IPK0</accession>
<organism evidence="1 2">
    <name type="scientific">Candidatus Egerieicola faecale</name>
    <dbReference type="NCBI Taxonomy" id="2840774"/>
    <lineage>
        <taxon>Bacteria</taxon>
        <taxon>Bacillati</taxon>
        <taxon>Bacillota</taxon>
        <taxon>Clostridia</taxon>
        <taxon>Eubacteriales</taxon>
        <taxon>Oscillospiraceae</taxon>
        <taxon>Oscillospiraceae incertae sedis</taxon>
        <taxon>Candidatus Egerieicola</taxon>
    </lineage>
</organism>
<dbReference type="Proteomes" id="UP000824082">
    <property type="component" value="Unassembled WGS sequence"/>
</dbReference>
<evidence type="ECO:0000313" key="2">
    <source>
        <dbReference type="Proteomes" id="UP000824082"/>
    </source>
</evidence>
<protein>
    <submittedName>
        <fullName evidence="1">Uncharacterized protein</fullName>
    </submittedName>
</protein>
<comment type="caution">
    <text evidence="1">The sequence shown here is derived from an EMBL/GenBank/DDBJ whole genome shotgun (WGS) entry which is preliminary data.</text>
</comment>
<evidence type="ECO:0000313" key="1">
    <source>
        <dbReference type="EMBL" id="HIU41027.1"/>
    </source>
</evidence>
<dbReference type="AlphaFoldDB" id="A0A9D1IPK0"/>
<sequence>MKTAPILTGIALGAVAGTAVSMVSSHHAKQKSTMNKVKHTAGKALKTAGAVMQSMAYAMK</sequence>
<gene>
    <name evidence="1" type="ORF">IAD19_00550</name>
</gene>
<dbReference type="EMBL" id="DVMX01000009">
    <property type="protein sequence ID" value="HIU41027.1"/>
    <property type="molecule type" value="Genomic_DNA"/>
</dbReference>
<reference evidence="1" key="2">
    <citation type="journal article" date="2021" name="PeerJ">
        <title>Extensive microbial diversity within the chicken gut microbiome revealed by metagenomics and culture.</title>
        <authorList>
            <person name="Gilroy R."/>
            <person name="Ravi A."/>
            <person name="Getino M."/>
            <person name="Pursley I."/>
            <person name="Horton D.L."/>
            <person name="Alikhan N.F."/>
            <person name="Baker D."/>
            <person name="Gharbi K."/>
            <person name="Hall N."/>
            <person name="Watson M."/>
            <person name="Adriaenssens E.M."/>
            <person name="Foster-Nyarko E."/>
            <person name="Jarju S."/>
            <person name="Secka A."/>
            <person name="Antonio M."/>
            <person name="Oren A."/>
            <person name="Chaudhuri R.R."/>
            <person name="La Ragione R."/>
            <person name="Hildebrand F."/>
            <person name="Pallen M.J."/>
        </authorList>
    </citation>
    <scope>NUCLEOTIDE SEQUENCE</scope>
    <source>
        <strain evidence="1">4509</strain>
    </source>
</reference>
<proteinExistence type="predicted"/>
<name>A0A9D1IPK0_9FIRM</name>
<reference evidence="1" key="1">
    <citation type="submission" date="2020-10" db="EMBL/GenBank/DDBJ databases">
        <authorList>
            <person name="Gilroy R."/>
        </authorList>
    </citation>
    <scope>NUCLEOTIDE SEQUENCE</scope>
    <source>
        <strain evidence="1">4509</strain>
    </source>
</reference>